<evidence type="ECO:0000313" key="1">
    <source>
        <dbReference type="EMBL" id="KUN01802.1"/>
    </source>
</evidence>
<gene>
    <name evidence="1" type="ORF">AQI95_29415</name>
</gene>
<dbReference type="Pfam" id="PF19674">
    <property type="entry name" value="DUF6177"/>
    <property type="match status" value="1"/>
</dbReference>
<accession>A0A101NYR7</accession>
<evidence type="ECO:0000313" key="2">
    <source>
        <dbReference type="Proteomes" id="UP000053127"/>
    </source>
</evidence>
<protein>
    <submittedName>
        <fullName evidence="1">Uncharacterized protein</fullName>
    </submittedName>
</protein>
<dbReference type="RefSeq" id="WP_067130451.1">
    <property type="nucleotide sequence ID" value="NZ_KQ948218.1"/>
</dbReference>
<sequence length="133" mass="13846">MLRTPDGVEEDVTLAVGFRDGEKPPVSAVADLAAGLAARHGLRTLLAHLREEGADLTVPPCFERPPVPFGFALGPAEVAEAGTGVAARPPLPAAPVRLGVAARPGYYYPLGDGESAVGWTAFEMLLRHLRGAP</sequence>
<comment type="caution">
    <text evidence="1">The sequence shown here is derived from an EMBL/GenBank/DDBJ whole genome shotgun (WGS) entry which is preliminary data.</text>
</comment>
<keyword evidence="2" id="KW-1185">Reference proteome</keyword>
<proteinExistence type="predicted"/>
<reference evidence="1 2" key="1">
    <citation type="submission" date="2015-10" db="EMBL/GenBank/DDBJ databases">
        <title>Draft genome sequence of Streptomyces yokosukanensis DSM 40224, type strain for the species Streptomyces yokosukanensis.</title>
        <authorList>
            <person name="Ruckert C."/>
            <person name="Winkler A."/>
            <person name="Kalinowski J."/>
            <person name="Kampfer P."/>
            <person name="Glaeser S."/>
        </authorList>
    </citation>
    <scope>NUCLEOTIDE SEQUENCE [LARGE SCALE GENOMIC DNA]</scope>
    <source>
        <strain evidence="1 2">DSM 40224</strain>
    </source>
</reference>
<dbReference type="InterPro" id="IPR046175">
    <property type="entry name" value="DUF6177"/>
</dbReference>
<dbReference type="Proteomes" id="UP000053127">
    <property type="component" value="Unassembled WGS sequence"/>
</dbReference>
<dbReference type="AlphaFoldDB" id="A0A101NYR7"/>
<dbReference type="EMBL" id="LMWN01000041">
    <property type="protein sequence ID" value="KUN01802.1"/>
    <property type="molecule type" value="Genomic_DNA"/>
</dbReference>
<organism evidence="1 2">
    <name type="scientific">Streptomyces yokosukanensis</name>
    <dbReference type="NCBI Taxonomy" id="67386"/>
    <lineage>
        <taxon>Bacteria</taxon>
        <taxon>Bacillati</taxon>
        <taxon>Actinomycetota</taxon>
        <taxon>Actinomycetes</taxon>
        <taxon>Kitasatosporales</taxon>
        <taxon>Streptomycetaceae</taxon>
        <taxon>Streptomyces</taxon>
    </lineage>
</organism>
<dbReference type="STRING" id="67386.AQI95_29415"/>
<name>A0A101NYR7_9ACTN</name>